<dbReference type="InterPro" id="IPR035965">
    <property type="entry name" value="PAS-like_dom_sf"/>
</dbReference>
<name>A0A1Q2HMW4_9BACT</name>
<dbReference type="PANTHER" id="PTHR43547:SF2">
    <property type="entry name" value="HYBRID SIGNAL TRANSDUCTION HISTIDINE KINASE C"/>
    <property type="match status" value="1"/>
</dbReference>
<organism evidence="4 5">
    <name type="scientific">Sedimentisphaera cyanobacteriorum</name>
    <dbReference type="NCBI Taxonomy" id="1940790"/>
    <lineage>
        <taxon>Bacteria</taxon>
        <taxon>Pseudomonadati</taxon>
        <taxon>Planctomycetota</taxon>
        <taxon>Phycisphaerae</taxon>
        <taxon>Sedimentisphaerales</taxon>
        <taxon>Sedimentisphaeraceae</taxon>
        <taxon>Sedimentisphaera</taxon>
    </lineage>
</organism>
<dbReference type="InterPro" id="IPR000014">
    <property type="entry name" value="PAS"/>
</dbReference>
<evidence type="ECO:0000259" key="3">
    <source>
        <dbReference type="PROSITE" id="PS50110"/>
    </source>
</evidence>
<sequence length="244" mass="27565">MAKVLIIDDIPDNLRVAATVINNAGYEVMLALTGKEGLACAEQNRPDIILLDIMMPKMNGYEVCRILKDNKSTCEIPIIFVSARDEIKDIKKAFDVGGVDHIAKPFVPEILTIRVKNQLEHFRLLQSLSEREKMFKNLFRSIKQPIALIDSNYVIKYCNLEFSSVFELSPNMAVGRNCFEVTCGGKAKCSHCPMEITFQANETAYLIKNYKGRVYRAETSPVSFENNEMKYASLTLTDISDFSV</sequence>
<dbReference type="InterPro" id="IPR001789">
    <property type="entry name" value="Sig_transdc_resp-reg_receiver"/>
</dbReference>
<protein>
    <submittedName>
        <fullName evidence="4">Stalked cell differentiation-controlling protein</fullName>
    </submittedName>
</protein>
<dbReference type="PANTHER" id="PTHR43547">
    <property type="entry name" value="TWO-COMPONENT HISTIDINE KINASE"/>
    <property type="match status" value="1"/>
</dbReference>
<evidence type="ECO:0000256" key="1">
    <source>
        <dbReference type="ARBA" id="ARBA00022553"/>
    </source>
</evidence>
<gene>
    <name evidence="4" type="primary">pleD_2</name>
    <name evidence="4" type="ORF">L21SP3_00672</name>
</gene>
<dbReference type="CDD" id="cd19920">
    <property type="entry name" value="REC_PA4781-like"/>
    <property type="match status" value="1"/>
</dbReference>
<evidence type="ECO:0000313" key="4">
    <source>
        <dbReference type="EMBL" id="AQQ08879.1"/>
    </source>
</evidence>
<dbReference type="Pfam" id="PF00072">
    <property type="entry name" value="Response_reg"/>
    <property type="match status" value="1"/>
</dbReference>
<evidence type="ECO:0000313" key="5">
    <source>
        <dbReference type="Proteomes" id="UP000188273"/>
    </source>
</evidence>
<reference evidence="5" key="1">
    <citation type="submission" date="2017-02" db="EMBL/GenBank/DDBJ databases">
        <title>Comparative genomics and description of representatives of a novel lineage of planctomycetes thriving in anoxic sediments.</title>
        <authorList>
            <person name="Spring S."/>
            <person name="Bunk B."/>
            <person name="Sproer C."/>
            <person name="Klenk H.-P."/>
        </authorList>
    </citation>
    <scope>NUCLEOTIDE SEQUENCE [LARGE SCALE GENOMIC DNA]</scope>
    <source>
        <strain evidence="5">L21-RPul-D3</strain>
    </source>
</reference>
<dbReference type="Gene3D" id="3.30.450.20">
    <property type="entry name" value="PAS domain"/>
    <property type="match status" value="1"/>
</dbReference>
<proteinExistence type="predicted"/>
<dbReference type="Gene3D" id="3.40.50.2300">
    <property type="match status" value="1"/>
</dbReference>
<dbReference type="InterPro" id="IPR011006">
    <property type="entry name" value="CheY-like_superfamily"/>
</dbReference>
<dbReference type="RefSeq" id="WP_077539346.1">
    <property type="nucleotide sequence ID" value="NZ_CP019633.1"/>
</dbReference>
<feature type="modified residue" description="4-aspartylphosphate" evidence="2">
    <location>
        <position position="52"/>
    </location>
</feature>
<accession>A0A1Q2HMW4</accession>
<keyword evidence="5" id="KW-1185">Reference proteome</keyword>
<dbReference type="NCBIfam" id="TIGR00229">
    <property type="entry name" value="sensory_box"/>
    <property type="match status" value="1"/>
</dbReference>
<feature type="domain" description="Response regulatory" evidence="3">
    <location>
        <begin position="3"/>
        <end position="119"/>
    </location>
</feature>
<keyword evidence="1 2" id="KW-0597">Phosphoprotein</keyword>
<dbReference type="SMART" id="SM00448">
    <property type="entry name" value="REC"/>
    <property type="match status" value="1"/>
</dbReference>
<dbReference type="STRING" id="1940790.L21SP3_00672"/>
<dbReference type="GO" id="GO:0000155">
    <property type="term" value="F:phosphorelay sensor kinase activity"/>
    <property type="evidence" value="ECO:0007669"/>
    <property type="project" value="TreeGrafter"/>
</dbReference>
<dbReference type="SUPFAM" id="SSF52172">
    <property type="entry name" value="CheY-like"/>
    <property type="match status" value="1"/>
</dbReference>
<dbReference type="EMBL" id="CP019633">
    <property type="protein sequence ID" value="AQQ08879.1"/>
    <property type="molecule type" value="Genomic_DNA"/>
</dbReference>
<dbReference type="SUPFAM" id="SSF55785">
    <property type="entry name" value="PYP-like sensor domain (PAS domain)"/>
    <property type="match status" value="1"/>
</dbReference>
<dbReference type="AlphaFoldDB" id="A0A1Q2HMW4"/>
<dbReference type="OrthoDB" id="9800897at2"/>
<evidence type="ECO:0000256" key="2">
    <source>
        <dbReference type="PROSITE-ProRule" id="PRU00169"/>
    </source>
</evidence>
<dbReference type="KEGG" id="pbu:L21SP3_00672"/>
<dbReference type="Proteomes" id="UP000188273">
    <property type="component" value="Chromosome"/>
</dbReference>
<dbReference type="PROSITE" id="PS50110">
    <property type="entry name" value="RESPONSE_REGULATORY"/>
    <property type="match status" value="1"/>
</dbReference>